<dbReference type="SMART" id="SM00409">
    <property type="entry name" value="IG"/>
    <property type="match status" value="1"/>
</dbReference>
<evidence type="ECO:0000313" key="10">
    <source>
        <dbReference type="Proteomes" id="UP000694621"/>
    </source>
</evidence>
<dbReference type="FunFam" id="2.60.40.10:FF:000142">
    <property type="entry name" value="V-set domain-containing T-cell activation inhibitor 1"/>
    <property type="match status" value="1"/>
</dbReference>
<dbReference type="GO" id="GO:1903037">
    <property type="term" value="P:regulation of leukocyte cell-cell adhesion"/>
    <property type="evidence" value="ECO:0007669"/>
    <property type="project" value="UniProtKB-ARBA"/>
</dbReference>
<keyword evidence="7" id="KW-0812">Transmembrane</keyword>
<keyword evidence="2" id="KW-0732">Signal</keyword>
<dbReference type="InterPro" id="IPR050504">
    <property type="entry name" value="IgSF_BTN/MOG"/>
</dbReference>
<dbReference type="InterPro" id="IPR036179">
    <property type="entry name" value="Ig-like_dom_sf"/>
</dbReference>
<evidence type="ECO:0000256" key="5">
    <source>
        <dbReference type="ARBA" id="ARBA00023180"/>
    </source>
</evidence>
<dbReference type="Proteomes" id="UP000694621">
    <property type="component" value="Unplaced"/>
</dbReference>
<dbReference type="SMART" id="SM00406">
    <property type="entry name" value="IGv"/>
    <property type="match status" value="1"/>
</dbReference>
<keyword evidence="3 7" id="KW-0472">Membrane</keyword>
<dbReference type="GO" id="GO:0050852">
    <property type="term" value="P:T cell receptor signaling pathway"/>
    <property type="evidence" value="ECO:0007669"/>
    <property type="project" value="TreeGrafter"/>
</dbReference>
<dbReference type="Pfam" id="PF07686">
    <property type="entry name" value="V-set"/>
    <property type="match status" value="1"/>
</dbReference>
<protein>
    <recommendedName>
        <fullName evidence="8">Ig-like domain-containing protein</fullName>
    </recommendedName>
</protein>
<dbReference type="GO" id="GO:0001817">
    <property type="term" value="P:regulation of cytokine production"/>
    <property type="evidence" value="ECO:0007669"/>
    <property type="project" value="TreeGrafter"/>
</dbReference>
<organism evidence="9 10">
    <name type="scientific">Astyanax mexicanus</name>
    <name type="common">Blind cave fish</name>
    <name type="synonym">Astyanax fasciatus mexicanus</name>
    <dbReference type="NCBI Taxonomy" id="7994"/>
    <lineage>
        <taxon>Eukaryota</taxon>
        <taxon>Metazoa</taxon>
        <taxon>Chordata</taxon>
        <taxon>Craniata</taxon>
        <taxon>Vertebrata</taxon>
        <taxon>Euteleostomi</taxon>
        <taxon>Actinopterygii</taxon>
        <taxon>Neopterygii</taxon>
        <taxon>Teleostei</taxon>
        <taxon>Ostariophysi</taxon>
        <taxon>Characiformes</taxon>
        <taxon>Characoidei</taxon>
        <taxon>Acestrorhamphidae</taxon>
        <taxon>Acestrorhamphinae</taxon>
        <taxon>Astyanax</taxon>
    </lineage>
</organism>
<dbReference type="GO" id="GO:0050863">
    <property type="term" value="P:regulation of T cell activation"/>
    <property type="evidence" value="ECO:0007669"/>
    <property type="project" value="UniProtKB-ARBA"/>
</dbReference>
<dbReference type="PANTHER" id="PTHR24100:SF151">
    <property type="entry name" value="ICOS LIGAND"/>
    <property type="match status" value="1"/>
</dbReference>
<evidence type="ECO:0000256" key="4">
    <source>
        <dbReference type="ARBA" id="ARBA00023157"/>
    </source>
</evidence>
<dbReference type="AlphaFoldDB" id="A0A8B9GU15"/>
<keyword evidence="6" id="KW-0393">Immunoglobulin domain</keyword>
<dbReference type="InterPro" id="IPR013783">
    <property type="entry name" value="Ig-like_fold"/>
</dbReference>
<proteinExistence type="predicted"/>
<dbReference type="GO" id="GO:0005102">
    <property type="term" value="F:signaling receptor binding"/>
    <property type="evidence" value="ECO:0007669"/>
    <property type="project" value="TreeGrafter"/>
</dbReference>
<dbReference type="InterPro" id="IPR003599">
    <property type="entry name" value="Ig_sub"/>
</dbReference>
<feature type="transmembrane region" description="Helical" evidence="7">
    <location>
        <begin position="7"/>
        <end position="28"/>
    </location>
</feature>
<dbReference type="PANTHER" id="PTHR24100">
    <property type="entry name" value="BUTYROPHILIN"/>
    <property type="match status" value="1"/>
</dbReference>
<accession>A0A8B9GU15</accession>
<dbReference type="InterPro" id="IPR007110">
    <property type="entry name" value="Ig-like_dom"/>
</dbReference>
<keyword evidence="5" id="KW-0325">Glycoprotein</keyword>
<dbReference type="InterPro" id="IPR013106">
    <property type="entry name" value="Ig_V-set"/>
</dbReference>
<dbReference type="Gene3D" id="2.60.40.10">
    <property type="entry name" value="Immunoglobulins"/>
    <property type="match status" value="1"/>
</dbReference>
<reference evidence="9" key="1">
    <citation type="submission" date="2025-08" db="UniProtKB">
        <authorList>
            <consortium name="Ensembl"/>
        </authorList>
    </citation>
    <scope>IDENTIFICATION</scope>
</reference>
<evidence type="ECO:0000259" key="8">
    <source>
        <dbReference type="PROSITE" id="PS50835"/>
    </source>
</evidence>
<dbReference type="PROSITE" id="PS50835">
    <property type="entry name" value="IG_LIKE"/>
    <property type="match status" value="1"/>
</dbReference>
<feature type="domain" description="Ig-like" evidence="8">
    <location>
        <begin position="30"/>
        <end position="150"/>
    </location>
</feature>
<keyword evidence="7" id="KW-1133">Transmembrane helix</keyword>
<dbReference type="Ensembl" id="ENSAMXT00005003338.1">
    <property type="protein sequence ID" value="ENSAMXP00005002935.1"/>
    <property type="gene ID" value="ENSAMXG00005001803.1"/>
</dbReference>
<keyword evidence="4" id="KW-1015">Disulfide bond</keyword>
<comment type="subcellular location">
    <subcellularLocation>
        <location evidence="1">Membrane</location>
    </subcellularLocation>
</comment>
<evidence type="ECO:0000256" key="7">
    <source>
        <dbReference type="SAM" id="Phobius"/>
    </source>
</evidence>
<dbReference type="GO" id="GO:0009897">
    <property type="term" value="C:external side of plasma membrane"/>
    <property type="evidence" value="ECO:0007669"/>
    <property type="project" value="TreeGrafter"/>
</dbReference>
<evidence type="ECO:0000256" key="3">
    <source>
        <dbReference type="ARBA" id="ARBA00023136"/>
    </source>
</evidence>
<evidence type="ECO:0000256" key="6">
    <source>
        <dbReference type="ARBA" id="ARBA00023319"/>
    </source>
</evidence>
<dbReference type="SUPFAM" id="SSF48726">
    <property type="entry name" value="Immunoglobulin"/>
    <property type="match status" value="1"/>
</dbReference>
<evidence type="ECO:0000256" key="1">
    <source>
        <dbReference type="ARBA" id="ARBA00004370"/>
    </source>
</evidence>
<evidence type="ECO:0000256" key="2">
    <source>
        <dbReference type="ARBA" id="ARBA00022729"/>
    </source>
</evidence>
<sequence>LIICGVCRLYVVCVCVCVFFLKVLLVLFTEKFRLVVPEAPVFSVSGSDVVLSCSVRELDRPNIMVNAVNMNVTWFRSDLRDSLVHLYGNHKDLNTDQNPSYRGRTAVFNEELKNGDVSLKLSNVRISDEGEYTCRVDSRSWWSDKTFKLSVEGKHFTINVIPSTASLTSQVQNVPLHTTMLQRVLLAGAVL</sequence>
<name>A0A8B9GU15_ASTMX</name>
<evidence type="ECO:0000313" key="9">
    <source>
        <dbReference type="Ensembl" id="ENSAMXP00005002935.1"/>
    </source>
</evidence>